<accession>A0ABU3H3K2</accession>
<sequence>MSIVKGKEMKTIAIGAVAAIAAATLVSGGISQTVRAAEVGKTQVVPTSYSVPYSGAAYSNVPADYVKKEYKVKFVGQDQSTVNDLKGEEAAELASQNLWRIFHAELSGQTLEVTYHPISTTNLRATWAVHIKINDTLSYDFALDAVTGENQLVAKRIYHKADIREGMDKTLLKDSQKYQALAKAATEKYQFVSGKVTSVEYISQGFQKNEIGAKNSDITLQVKSDKGEAAQLTFSRYNKELLSVEYNGWLQEAESYQKWIEQEETNQMTNILITDEVIKEVQEKGSPIEIKE</sequence>
<proteinExistence type="predicted"/>
<gene>
    <name evidence="1" type="ORF">J2Z22_000817</name>
</gene>
<dbReference type="Proteomes" id="UP001248709">
    <property type="component" value="Unassembled WGS sequence"/>
</dbReference>
<evidence type="ECO:0000313" key="2">
    <source>
        <dbReference type="Proteomes" id="UP001248709"/>
    </source>
</evidence>
<protein>
    <submittedName>
        <fullName evidence="1">Uncharacterized protein</fullName>
    </submittedName>
</protein>
<keyword evidence="2" id="KW-1185">Reference proteome</keyword>
<reference evidence="1 2" key="1">
    <citation type="submission" date="2023-07" db="EMBL/GenBank/DDBJ databases">
        <title>Genomic Encyclopedia of Type Strains, Phase IV (KMG-IV): sequencing the most valuable type-strain genomes for metagenomic binning, comparative biology and taxonomic classification.</title>
        <authorList>
            <person name="Goeker M."/>
        </authorList>
    </citation>
    <scope>NUCLEOTIDE SEQUENCE [LARGE SCALE GENOMIC DNA]</scope>
    <source>
        <strain evidence="1 2">T98</strain>
    </source>
</reference>
<evidence type="ECO:0000313" key="1">
    <source>
        <dbReference type="EMBL" id="MDT3425301.1"/>
    </source>
</evidence>
<comment type="caution">
    <text evidence="1">The sequence shown here is derived from an EMBL/GenBank/DDBJ whole genome shotgun (WGS) entry which is preliminary data.</text>
</comment>
<organism evidence="1 2">
    <name type="scientific">Paenibacillus forsythiae</name>
    <dbReference type="NCBI Taxonomy" id="365616"/>
    <lineage>
        <taxon>Bacteria</taxon>
        <taxon>Bacillati</taxon>
        <taxon>Bacillota</taxon>
        <taxon>Bacilli</taxon>
        <taxon>Bacillales</taxon>
        <taxon>Paenibacillaceae</taxon>
        <taxon>Paenibacillus</taxon>
    </lineage>
</organism>
<dbReference type="RefSeq" id="WP_025700722.1">
    <property type="nucleotide sequence ID" value="NZ_JAUSUY010000003.1"/>
</dbReference>
<dbReference type="EMBL" id="JAUSUY010000003">
    <property type="protein sequence ID" value="MDT3425301.1"/>
    <property type="molecule type" value="Genomic_DNA"/>
</dbReference>
<name>A0ABU3H3K2_9BACL</name>